<dbReference type="Proteomes" id="UP000827084">
    <property type="component" value="Chromosome"/>
</dbReference>
<dbReference type="EMBL" id="CP080635">
    <property type="protein sequence ID" value="QYX72755.1"/>
    <property type="molecule type" value="Genomic_DNA"/>
</dbReference>
<sequence length="57" mass="5943">MTNSAPSNWASALLAILLEVEPVLTAELALAATLEKDVADIACTLDSLSSKLSIPLF</sequence>
<proteinExistence type="predicted"/>
<evidence type="ECO:0000313" key="1">
    <source>
        <dbReference type="EMBL" id="QYX72755.1"/>
    </source>
</evidence>
<dbReference type="RefSeq" id="WP_174520880.1">
    <property type="nucleotide sequence ID" value="NZ_BMPK01000007.1"/>
</dbReference>
<accession>A0ABX8XBS6</accession>
<reference evidence="1 2" key="1">
    <citation type="submission" date="2021-08" db="EMBL/GenBank/DDBJ databases">
        <title>Shewanella putrefaciens YZ-J, complete genome.</title>
        <authorList>
            <person name="Yi Z."/>
        </authorList>
    </citation>
    <scope>NUCLEOTIDE SEQUENCE [LARGE SCALE GENOMIC DNA]</scope>
    <source>
        <strain evidence="1 2">YZ-J</strain>
    </source>
</reference>
<name>A0ABX8XBS6_SHEPU</name>
<protein>
    <submittedName>
        <fullName evidence="1">Uncharacterized protein</fullName>
    </submittedName>
</protein>
<dbReference type="GeneID" id="67445372"/>
<evidence type="ECO:0000313" key="2">
    <source>
        <dbReference type="Proteomes" id="UP000827084"/>
    </source>
</evidence>
<gene>
    <name evidence="1" type="ORF">K3G22_18895</name>
</gene>
<keyword evidence="2" id="KW-1185">Reference proteome</keyword>
<organism evidence="1 2">
    <name type="scientific">Shewanella putrefaciens</name>
    <name type="common">Pseudomonas putrefaciens</name>
    <dbReference type="NCBI Taxonomy" id="24"/>
    <lineage>
        <taxon>Bacteria</taxon>
        <taxon>Pseudomonadati</taxon>
        <taxon>Pseudomonadota</taxon>
        <taxon>Gammaproteobacteria</taxon>
        <taxon>Alteromonadales</taxon>
        <taxon>Shewanellaceae</taxon>
        <taxon>Shewanella</taxon>
    </lineage>
</organism>